<dbReference type="EMBL" id="JAGGLU010000014">
    <property type="protein sequence ID" value="MBP2058782.1"/>
    <property type="molecule type" value="Genomic_DNA"/>
</dbReference>
<accession>A0ABS4MGF4</accession>
<protein>
    <recommendedName>
        <fullName evidence="1">S-layer protein C-terminal domain-containing protein</fullName>
    </recommendedName>
</protein>
<feature type="domain" description="S-layer protein C-terminal" evidence="1">
    <location>
        <begin position="34"/>
        <end position="89"/>
    </location>
</feature>
<name>A0ABS4MGF4_9LACO</name>
<dbReference type="Proteomes" id="UP001519292">
    <property type="component" value="Unassembled WGS sequence"/>
</dbReference>
<dbReference type="Pfam" id="PF03217">
    <property type="entry name" value="SlpA"/>
    <property type="match status" value="1"/>
</dbReference>
<reference evidence="2 3" key="1">
    <citation type="submission" date="2021-03" db="EMBL/GenBank/DDBJ databases">
        <title>Genomic Encyclopedia of Type Strains, Phase IV (KMG-IV): sequencing the most valuable type-strain genomes for metagenomic binning, comparative biology and taxonomic classification.</title>
        <authorList>
            <person name="Goeker M."/>
        </authorList>
    </citation>
    <scope>NUCLEOTIDE SEQUENCE [LARGE SCALE GENOMIC DNA]</scope>
    <source>
        <strain evidence="2 3">DSM 101872</strain>
    </source>
</reference>
<dbReference type="InterPro" id="IPR024968">
    <property type="entry name" value="SlpA_C_lactobacillus"/>
</dbReference>
<gene>
    <name evidence="2" type="ORF">J2Z60_001973</name>
</gene>
<evidence type="ECO:0000259" key="1">
    <source>
        <dbReference type="Pfam" id="PF03217"/>
    </source>
</evidence>
<evidence type="ECO:0000313" key="3">
    <source>
        <dbReference type="Proteomes" id="UP001519292"/>
    </source>
</evidence>
<keyword evidence="3" id="KW-1185">Reference proteome</keyword>
<comment type="caution">
    <text evidence="2">The sequence shown here is derived from an EMBL/GenBank/DDBJ whole genome shotgun (WGS) entry which is preliminary data.</text>
</comment>
<organism evidence="2 3">
    <name type="scientific">Lactobacillus colini</name>
    <dbReference type="NCBI Taxonomy" id="1819254"/>
    <lineage>
        <taxon>Bacteria</taxon>
        <taxon>Bacillati</taxon>
        <taxon>Bacillota</taxon>
        <taxon>Bacilli</taxon>
        <taxon>Lactobacillales</taxon>
        <taxon>Lactobacillaceae</taxon>
        <taxon>Lactobacillus</taxon>
    </lineage>
</organism>
<dbReference type="RefSeq" id="WP_209687497.1">
    <property type="nucleotide sequence ID" value="NZ_JAGGLU010000014.1"/>
</dbReference>
<proteinExistence type="predicted"/>
<evidence type="ECO:0000313" key="2">
    <source>
        <dbReference type="EMBL" id="MBP2058782.1"/>
    </source>
</evidence>
<sequence>MKKGLYKIIIGTSLLGFCTTISPYIIPTKLTQAQTKGIKRKLYQKSYVYNSKGKVTGTLPKGTSLKTFGSKTIKKVKFYKIGANQYIKQANFSKAKKQSSSSTSSNKKTSSSKVELKNSQAVIAYLNKKKGKKDWFVLNGTSAKNDYFYALDDSGHNYLVYTNGTIKKIDK</sequence>